<feature type="transmembrane region" description="Helical" evidence="4">
    <location>
        <begin position="360"/>
        <end position="379"/>
    </location>
</feature>
<accession>A0A2W5NMY3</accession>
<dbReference type="CDD" id="cd17355">
    <property type="entry name" value="MFS_YcxA_like"/>
    <property type="match status" value="1"/>
</dbReference>
<feature type="transmembrane region" description="Helical" evidence="4">
    <location>
        <begin position="63"/>
        <end position="85"/>
    </location>
</feature>
<dbReference type="AlphaFoldDB" id="A0A2W5NMY3"/>
<protein>
    <submittedName>
        <fullName evidence="6">MFS transporter</fullName>
    </submittedName>
</protein>
<dbReference type="Pfam" id="PF07690">
    <property type="entry name" value="MFS_1"/>
    <property type="match status" value="1"/>
</dbReference>
<evidence type="ECO:0000256" key="1">
    <source>
        <dbReference type="ARBA" id="ARBA00022692"/>
    </source>
</evidence>
<dbReference type="PANTHER" id="PTHR11360:SF284">
    <property type="entry name" value="EG:103B4.3 PROTEIN-RELATED"/>
    <property type="match status" value="1"/>
</dbReference>
<feature type="transmembrane region" description="Helical" evidence="4">
    <location>
        <begin position="119"/>
        <end position="138"/>
    </location>
</feature>
<dbReference type="InterPro" id="IPR011701">
    <property type="entry name" value="MFS"/>
</dbReference>
<dbReference type="InterPro" id="IPR050327">
    <property type="entry name" value="Proton-linked_MCT"/>
</dbReference>
<dbReference type="GO" id="GO:0022857">
    <property type="term" value="F:transmembrane transporter activity"/>
    <property type="evidence" value="ECO:0007669"/>
    <property type="project" value="InterPro"/>
</dbReference>
<comment type="caution">
    <text evidence="6">The sequence shown here is derived from an EMBL/GenBank/DDBJ whole genome shotgun (WGS) entry which is preliminary data.</text>
</comment>
<dbReference type="Proteomes" id="UP000249082">
    <property type="component" value="Unassembled WGS sequence"/>
</dbReference>
<dbReference type="Gene3D" id="1.20.1250.20">
    <property type="entry name" value="MFS general substrate transporter like domains"/>
    <property type="match status" value="2"/>
</dbReference>
<feature type="transmembrane region" description="Helical" evidence="4">
    <location>
        <begin position="21"/>
        <end position="43"/>
    </location>
</feature>
<feature type="transmembrane region" description="Helical" evidence="4">
    <location>
        <begin position="182"/>
        <end position="203"/>
    </location>
</feature>
<name>A0A2W5NMY3_9SPHN</name>
<feature type="transmembrane region" description="Helical" evidence="4">
    <location>
        <begin position="296"/>
        <end position="317"/>
    </location>
</feature>
<evidence type="ECO:0000259" key="5">
    <source>
        <dbReference type="PROSITE" id="PS50850"/>
    </source>
</evidence>
<feature type="domain" description="Major facilitator superfamily (MFS) profile" evidence="5">
    <location>
        <begin position="27"/>
        <end position="414"/>
    </location>
</feature>
<dbReference type="PROSITE" id="PS50850">
    <property type="entry name" value="MFS"/>
    <property type="match status" value="1"/>
</dbReference>
<dbReference type="InterPro" id="IPR036259">
    <property type="entry name" value="MFS_trans_sf"/>
</dbReference>
<organism evidence="6 7">
    <name type="scientific">Novosphingobium pentaromativorans</name>
    <dbReference type="NCBI Taxonomy" id="205844"/>
    <lineage>
        <taxon>Bacteria</taxon>
        <taxon>Pseudomonadati</taxon>
        <taxon>Pseudomonadota</taxon>
        <taxon>Alphaproteobacteria</taxon>
        <taxon>Sphingomonadales</taxon>
        <taxon>Sphingomonadaceae</taxon>
        <taxon>Novosphingobium</taxon>
    </lineage>
</organism>
<dbReference type="PANTHER" id="PTHR11360">
    <property type="entry name" value="MONOCARBOXYLATE TRANSPORTER"/>
    <property type="match status" value="1"/>
</dbReference>
<sequence>MARRRGSSFPTVTDVSARDEWRQFGLVPVAAGLGYATSVIHIYGIGPYIGPVAEAMGWSRTEVTFGLTIATLVQAIGGIFIGLAVDRFGPRRFGVIGIVLLTVAFALLGAVGASLSQWYLLWGLIAMVSLPVQASVWTSAVASRFELSRGLALAVTLCGASIAAGLFPILGTWAIKTFGWRMAFAVHGGLWFVVAAPVIFLFFRGAHDRGARKEPAPAKRDLPGATLGEGLRSSVYHRLFVASLLFTFTIIAIVVHFVSILGDRGADAMTAAAIASFVGWFSLAGRLGTGVLLDRFPASLVGAAVFMLPVIGCLLLLGSGTSFLALALASGLIGLTLGAEIDVVVYLITRHFGLRNFGGLYGGVLAALSIGTAVGPLVAALIHDRTGSYEMFLYLAIGTMAASSLAIGTLPRGDRKYATAIGAACE</sequence>
<feature type="transmembrane region" description="Helical" evidence="4">
    <location>
        <begin position="239"/>
        <end position="262"/>
    </location>
</feature>
<gene>
    <name evidence="6" type="ORF">DI555_12355</name>
</gene>
<dbReference type="SUPFAM" id="SSF103473">
    <property type="entry name" value="MFS general substrate transporter"/>
    <property type="match status" value="1"/>
</dbReference>
<evidence type="ECO:0000256" key="4">
    <source>
        <dbReference type="SAM" id="Phobius"/>
    </source>
</evidence>
<keyword evidence="1 4" id="KW-0812">Transmembrane</keyword>
<feature type="transmembrane region" description="Helical" evidence="4">
    <location>
        <begin position="323"/>
        <end position="348"/>
    </location>
</feature>
<evidence type="ECO:0000256" key="3">
    <source>
        <dbReference type="ARBA" id="ARBA00023136"/>
    </source>
</evidence>
<dbReference type="InterPro" id="IPR020846">
    <property type="entry name" value="MFS_dom"/>
</dbReference>
<evidence type="ECO:0000313" key="7">
    <source>
        <dbReference type="Proteomes" id="UP000249082"/>
    </source>
</evidence>
<keyword evidence="3 4" id="KW-0472">Membrane</keyword>
<feature type="transmembrane region" description="Helical" evidence="4">
    <location>
        <begin position="391"/>
        <end position="410"/>
    </location>
</feature>
<feature type="transmembrane region" description="Helical" evidence="4">
    <location>
        <begin position="150"/>
        <end position="170"/>
    </location>
</feature>
<evidence type="ECO:0000256" key="2">
    <source>
        <dbReference type="ARBA" id="ARBA00022989"/>
    </source>
</evidence>
<feature type="transmembrane region" description="Helical" evidence="4">
    <location>
        <begin position="268"/>
        <end position="284"/>
    </location>
</feature>
<reference evidence="6 7" key="1">
    <citation type="submission" date="2017-08" db="EMBL/GenBank/DDBJ databases">
        <title>Infants hospitalized years apart are colonized by the same room-sourced microbial strains.</title>
        <authorList>
            <person name="Brooks B."/>
            <person name="Olm M.R."/>
            <person name="Firek B.A."/>
            <person name="Baker R."/>
            <person name="Thomas B.C."/>
            <person name="Morowitz M.J."/>
            <person name="Banfield J.F."/>
        </authorList>
    </citation>
    <scope>NUCLEOTIDE SEQUENCE [LARGE SCALE GENOMIC DNA]</scope>
    <source>
        <strain evidence="6">S2_005_002_R2_33</strain>
    </source>
</reference>
<dbReference type="EMBL" id="QFPX01000008">
    <property type="protein sequence ID" value="PZQ54801.1"/>
    <property type="molecule type" value="Genomic_DNA"/>
</dbReference>
<feature type="transmembrane region" description="Helical" evidence="4">
    <location>
        <begin position="92"/>
        <end position="113"/>
    </location>
</feature>
<proteinExistence type="predicted"/>
<keyword evidence="2 4" id="KW-1133">Transmembrane helix</keyword>
<evidence type="ECO:0000313" key="6">
    <source>
        <dbReference type="EMBL" id="PZQ54801.1"/>
    </source>
</evidence>